<proteinExistence type="predicted"/>
<dbReference type="InterPro" id="IPR005564">
    <property type="entry name" value="Major_capsid_GpE"/>
</dbReference>
<dbReference type="RefSeq" id="WP_204518905.1">
    <property type="nucleotide sequence ID" value="NZ_BAABIN010000012.1"/>
</dbReference>
<gene>
    <name evidence="1" type="ORF">JOD01_002796</name>
</gene>
<accession>A0A939BV72</accession>
<evidence type="ECO:0000313" key="1">
    <source>
        <dbReference type="EMBL" id="MBM7591169.1"/>
    </source>
</evidence>
<dbReference type="Gene3D" id="3.30.1930.10">
    <property type="entry name" value="capsid protein of prophage domain"/>
    <property type="match status" value="1"/>
</dbReference>
<name>A0A939BV72_9BACL</name>
<reference evidence="1" key="1">
    <citation type="submission" date="2021-01" db="EMBL/GenBank/DDBJ databases">
        <title>Genomic Encyclopedia of Type Strains, Phase IV (KMG-IV): sequencing the most valuable type-strain genomes for metagenomic binning, comparative biology and taxonomic classification.</title>
        <authorList>
            <person name="Goeker M."/>
        </authorList>
    </citation>
    <scope>NUCLEOTIDE SEQUENCE</scope>
    <source>
        <strain evidence="1">DSM 25523</strain>
    </source>
</reference>
<evidence type="ECO:0008006" key="3">
    <source>
        <dbReference type="Google" id="ProtNLM"/>
    </source>
</evidence>
<sequence>MAGLAQYSEYFQNPVFTETIRQVPVEAKYIGSRFLPIEETYDIDFNESVITQQADMANIVDSGAELPLTDRDPLRRVSGEIADIGQSYIVSKKELGALMDKGNEGRCKIAEKQLLGKAATVKKNIDARIEWMRWQALGNGVMSYDKDGIKFGVDFGVTFNKTAANKWDVLGATILADYEAWVQEYVDKNGRIPDVYVTSIKALRTVMNNADVRKAITGLSDKIITIQELNDFLTGRQMPRFEAFDATVTYRDVNNDGVRITQRLLSDKKGIFLVEGNDIGVQLLGPTVENQMNPGIFARTFTENRPLREIVEVVAASFPKVTNPDLIGITNILA</sequence>
<protein>
    <recommendedName>
        <fullName evidence="3">Phage major capsid protein E</fullName>
    </recommendedName>
</protein>
<keyword evidence="2" id="KW-1185">Reference proteome</keyword>
<dbReference type="Gene3D" id="3.15.30.10">
    <property type="entry name" value="putative capsid protein of prophage domain like"/>
    <property type="match status" value="1"/>
</dbReference>
<organism evidence="1 2">
    <name type="scientific">Brevibacillus fulvus</name>
    <dbReference type="NCBI Taxonomy" id="1125967"/>
    <lineage>
        <taxon>Bacteria</taxon>
        <taxon>Bacillati</taxon>
        <taxon>Bacillota</taxon>
        <taxon>Bacilli</taxon>
        <taxon>Bacillales</taxon>
        <taxon>Paenibacillaceae</taxon>
        <taxon>Brevibacillus</taxon>
    </lineage>
</organism>
<evidence type="ECO:0000313" key="2">
    <source>
        <dbReference type="Proteomes" id="UP000717624"/>
    </source>
</evidence>
<dbReference type="EMBL" id="JAFBEB010000010">
    <property type="protein sequence ID" value="MBM7591169.1"/>
    <property type="molecule type" value="Genomic_DNA"/>
</dbReference>
<dbReference type="Pfam" id="PF03864">
    <property type="entry name" value="Phage_cap_E"/>
    <property type="match status" value="1"/>
</dbReference>
<comment type="caution">
    <text evidence="1">The sequence shown here is derived from an EMBL/GenBank/DDBJ whole genome shotgun (WGS) entry which is preliminary data.</text>
</comment>
<dbReference type="Proteomes" id="UP000717624">
    <property type="component" value="Unassembled WGS sequence"/>
</dbReference>
<dbReference type="AlphaFoldDB" id="A0A939BV72"/>